<keyword evidence="2" id="KW-1185">Reference proteome</keyword>
<protein>
    <submittedName>
        <fullName evidence="1">Uncharacterized protein</fullName>
    </submittedName>
</protein>
<accession>A0AC60Q4Q7</accession>
<dbReference type="EMBL" id="JABSTQ010009514">
    <property type="protein sequence ID" value="KAG0428523.1"/>
    <property type="molecule type" value="Genomic_DNA"/>
</dbReference>
<gene>
    <name evidence="1" type="ORF">HPB47_024503</name>
</gene>
<comment type="caution">
    <text evidence="1">The sequence shown here is derived from an EMBL/GenBank/DDBJ whole genome shotgun (WGS) entry which is preliminary data.</text>
</comment>
<evidence type="ECO:0000313" key="1">
    <source>
        <dbReference type="EMBL" id="KAG0428523.1"/>
    </source>
</evidence>
<organism evidence="1 2">
    <name type="scientific">Ixodes persulcatus</name>
    <name type="common">Taiga tick</name>
    <dbReference type="NCBI Taxonomy" id="34615"/>
    <lineage>
        <taxon>Eukaryota</taxon>
        <taxon>Metazoa</taxon>
        <taxon>Ecdysozoa</taxon>
        <taxon>Arthropoda</taxon>
        <taxon>Chelicerata</taxon>
        <taxon>Arachnida</taxon>
        <taxon>Acari</taxon>
        <taxon>Parasitiformes</taxon>
        <taxon>Ixodida</taxon>
        <taxon>Ixodoidea</taxon>
        <taxon>Ixodidae</taxon>
        <taxon>Ixodinae</taxon>
        <taxon>Ixodes</taxon>
    </lineage>
</organism>
<proteinExistence type="predicted"/>
<reference evidence="1 2" key="1">
    <citation type="journal article" date="2020" name="Cell">
        <title>Large-Scale Comparative Analyses of Tick Genomes Elucidate Their Genetic Diversity and Vector Capacities.</title>
        <authorList>
            <consortium name="Tick Genome and Microbiome Consortium (TIGMIC)"/>
            <person name="Jia N."/>
            <person name="Wang J."/>
            <person name="Shi W."/>
            <person name="Du L."/>
            <person name="Sun Y."/>
            <person name="Zhan W."/>
            <person name="Jiang J.F."/>
            <person name="Wang Q."/>
            <person name="Zhang B."/>
            <person name="Ji P."/>
            <person name="Bell-Sakyi L."/>
            <person name="Cui X.M."/>
            <person name="Yuan T.T."/>
            <person name="Jiang B.G."/>
            <person name="Yang W.F."/>
            <person name="Lam T.T."/>
            <person name="Chang Q.C."/>
            <person name="Ding S.J."/>
            <person name="Wang X.J."/>
            <person name="Zhu J.G."/>
            <person name="Ruan X.D."/>
            <person name="Zhao L."/>
            <person name="Wei J.T."/>
            <person name="Ye R.Z."/>
            <person name="Que T.C."/>
            <person name="Du C.H."/>
            <person name="Zhou Y.H."/>
            <person name="Cheng J.X."/>
            <person name="Dai P.F."/>
            <person name="Guo W.B."/>
            <person name="Han X.H."/>
            <person name="Huang E.J."/>
            <person name="Li L.F."/>
            <person name="Wei W."/>
            <person name="Gao Y.C."/>
            <person name="Liu J.Z."/>
            <person name="Shao H.Z."/>
            <person name="Wang X."/>
            <person name="Wang C.C."/>
            <person name="Yang T.C."/>
            <person name="Huo Q.B."/>
            <person name="Li W."/>
            <person name="Chen H.Y."/>
            <person name="Chen S.E."/>
            <person name="Zhou L.G."/>
            <person name="Ni X.B."/>
            <person name="Tian J.H."/>
            <person name="Sheng Y."/>
            <person name="Liu T."/>
            <person name="Pan Y.S."/>
            <person name="Xia L.Y."/>
            <person name="Li J."/>
            <person name="Zhao F."/>
            <person name="Cao W.C."/>
        </authorList>
    </citation>
    <scope>NUCLEOTIDE SEQUENCE [LARGE SCALE GENOMIC DNA]</scope>
    <source>
        <strain evidence="1">Iper-2018</strain>
    </source>
</reference>
<dbReference type="Proteomes" id="UP000805193">
    <property type="component" value="Unassembled WGS sequence"/>
</dbReference>
<sequence length="83" mass="9572">AMEALPGEAIEDHLPREAFSDQRRLARSRVFFLFVLFTATLLIGMLILIVSVFFMKAPVAERRRLLNNESHDVVIVKRAYQLN</sequence>
<name>A0AC60Q4Q7_IXOPE</name>
<evidence type="ECO:0000313" key="2">
    <source>
        <dbReference type="Proteomes" id="UP000805193"/>
    </source>
</evidence>
<feature type="non-terminal residue" evidence="1">
    <location>
        <position position="1"/>
    </location>
</feature>